<evidence type="ECO:0000313" key="3">
    <source>
        <dbReference type="Proteomes" id="UP000749646"/>
    </source>
</evidence>
<protein>
    <submittedName>
        <fullName evidence="2">Uncharacterized protein</fullName>
    </submittedName>
</protein>
<organism evidence="2 3">
    <name type="scientific">Modicella reniformis</name>
    <dbReference type="NCBI Taxonomy" id="1440133"/>
    <lineage>
        <taxon>Eukaryota</taxon>
        <taxon>Fungi</taxon>
        <taxon>Fungi incertae sedis</taxon>
        <taxon>Mucoromycota</taxon>
        <taxon>Mortierellomycotina</taxon>
        <taxon>Mortierellomycetes</taxon>
        <taxon>Mortierellales</taxon>
        <taxon>Mortierellaceae</taxon>
        <taxon>Modicella</taxon>
    </lineage>
</organism>
<dbReference type="EMBL" id="JAAAHW010003325">
    <property type="protein sequence ID" value="KAF9985088.1"/>
    <property type="molecule type" value="Genomic_DNA"/>
</dbReference>
<proteinExistence type="predicted"/>
<sequence>MDIRHIHHEESIDYNTAGGFITSNNTPKQMMKTKSTKINMDKKSQSKNRPTTKTLNTIANNTNAYARETLATKWDELRYMRPRNVDLVRNISLEQEQQQAIAQGTANNELHKAIEDYLAFLKNAKPTVSEPRPQKPKKEPQREPKKEPQKELKKGTQKKELRKKTQEPKKGSQREPHGENATTAAIKNKKAKRTISPTKSNKTSKPWRT</sequence>
<feature type="compositionally biased region" description="Basic and acidic residues" evidence="1">
    <location>
        <begin position="132"/>
        <end position="178"/>
    </location>
</feature>
<comment type="caution">
    <text evidence="2">The sequence shown here is derived from an EMBL/GenBank/DDBJ whole genome shotgun (WGS) entry which is preliminary data.</text>
</comment>
<dbReference type="Proteomes" id="UP000749646">
    <property type="component" value="Unassembled WGS sequence"/>
</dbReference>
<dbReference type="AlphaFoldDB" id="A0A9P6SNL8"/>
<gene>
    <name evidence="2" type="ORF">BGZ65_011760</name>
</gene>
<feature type="region of interest" description="Disordered" evidence="1">
    <location>
        <begin position="124"/>
        <end position="209"/>
    </location>
</feature>
<feature type="compositionally biased region" description="Polar residues" evidence="1">
    <location>
        <begin position="195"/>
        <end position="209"/>
    </location>
</feature>
<evidence type="ECO:0000256" key="1">
    <source>
        <dbReference type="SAM" id="MobiDB-lite"/>
    </source>
</evidence>
<evidence type="ECO:0000313" key="2">
    <source>
        <dbReference type="EMBL" id="KAF9985088.1"/>
    </source>
</evidence>
<accession>A0A9P6SNL8</accession>
<keyword evidence="3" id="KW-1185">Reference proteome</keyword>
<reference evidence="2" key="1">
    <citation type="journal article" date="2020" name="Fungal Divers.">
        <title>Resolving the Mortierellaceae phylogeny through synthesis of multi-gene phylogenetics and phylogenomics.</title>
        <authorList>
            <person name="Vandepol N."/>
            <person name="Liber J."/>
            <person name="Desiro A."/>
            <person name="Na H."/>
            <person name="Kennedy M."/>
            <person name="Barry K."/>
            <person name="Grigoriev I.V."/>
            <person name="Miller A.N."/>
            <person name="O'Donnell K."/>
            <person name="Stajich J.E."/>
            <person name="Bonito G."/>
        </authorList>
    </citation>
    <scope>NUCLEOTIDE SEQUENCE</scope>
    <source>
        <strain evidence="2">MES-2147</strain>
    </source>
</reference>
<name>A0A9P6SNL8_9FUNG</name>